<dbReference type="GO" id="GO:0051213">
    <property type="term" value="F:dioxygenase activity"/>
    <property type="evidence" value="ECO:0007669"/>
    <property type="project" value="UniProtKB-KW"/>
</dbReference>
<sequence>MSHHKVLRAPPEYPESALPAHVHKLARPAALQKAGQLAFLRFDKADLDEAQRFWTDFGLITVSRTPDTLVMRGAGSSPATLMARRARVSRYVGAAFTVAPDTDFARLQRDSGAQVLPANAVPGGARGVSLTDPDGHDIWLITDWGTVDPLPLREPRHQHMNAVGRSPRVNTTVRTDIEPATVGRLGHVVLQTTNFHTMADWYMRHLGLIPSDVQYLEDGAPFLTFFRLDLGDTPADHHTVVIAGGLEAGYEHSAWEVTDLDALGQGQQVLRVNGHEHMWGIGRHLLGSQLFDYWRDGDGFAFEHYTDGDVFTADREPHYGPFTTSSLWAWGDDVPASMFPPKTPAMLWRAIKLLRSGRVTLSRLLMMGRVVDTPARPWK</sequence>
<comment type="caution">
    <text evidence="2">The sequence shown here is derived from an EMBL/GenBank/DDBJ whole genome shotgun (WGS) entry which is preliminary data.</text>
</comment>
<evidence type="ECO:0000259" key="1">
    <source>
        <dbReference type="PROSITE" id="PS51819"/>
    </source>
</evidence>
<dbReference type="AlphaFoldDB" id="A0A426V687"/>
<accession>A0A426V687</accession>
<name>A0A426V687_9BURK</name>
<feature type="domain" description="VOC" evidence="1">
    <location>
        <begin position="184"/>
        <end position="307"/>
    </location>
</feature>
<gene>
    <name evidence="2" type="ORF">EIP75_21070</name>
</gene>
<reference evidence="2 3" key="1">
    <citation type="submission" date="2018-12" db="EMBL/GenBank/DDBJ databases">
        <title>The whole draft genome of Aquabacterium sp. SJQ9.</title>
        <authorList>
            <person name="Sun L."/>
            <person name="Gao X."/>
            <person name="Chen W."/>
            <person name="Huang K."/>
        </authorList>
    </citation>
    <scope>NUCLEOTIDE SEQUENCE [LARGE SCALE GENOMIC DNA]</scope>
    <source>
        <strain evidence="2 3">SJQ9</strain>
    </source>
</reference>
<evidence type="ECO:0000313" key="3">
    <source>
        <dbReference type="Proteomes" id="UP000269265"/>
    </source>
</evidence>
<dbReference type="PROSITE" id="PS51819">
    <property type="entry name" value="VOC"/>
    <property type="match status" value="1"/>
</dbReference>
<keyword evidence="2" id="KW-0560">Oxidoreductase</keyword>
<dbReference type="InterPro" id="IPR037523">
    <property type="entry name" value="VOC_core"/>
</dbReference>
<dbReference type="RefSeq" id="WP_125245171.1">
    <property type="nucleotide sequence ID" value="NZ_RSED01000024.1"/>
</dbReference>
<dbReference type="SUPFAM" id="SSF54593">
    <property type="entry name" value="Glyoxalase/Bleomycin resistance protein/Dihydroxybiphenyl dioxygenase"/>
    <property type="match status" value="1"/>
</dbReference>
<protein>
    <submittedName>
        <fullName evidence="2">Biphenyl-2,3-diol 1,2-dioxygenase</fullName>
    </submittedName>
</protein>
<keyword evidence="2" id="KW-0223">Dioxygenase</keyword>
<dbReference type="OrthoDB" id="5430221at2"/>
<proteinExistence type="predicted"/>
<dbReference type="InterPro" id="IPR004360">
    <property type="entry name" value="Glyas_Fos-R_dOase_dom"/>
</dbReference>
<keyword evidence="3" id="KW-1185">Reference proteome</keyword>
<dbReference type="EMBL" id="RSED01000024">
    <property type="protein sequence ID" value="RRS02351.1"/>
    <property type="molecule type" value="Genomic_DNA"/>
</dbReference>
<dbReference type="Gene3D" id="3.10.180.10">
    <property type="entry name" value="2,3-Dihydroxybiphenyl 1,2-Dioxygenase, domain 1"/>
    <property type="match status" value="2"/>
</dbReference>
<dbReference type="Proteomes" id="UP000269265">
    <property type="component" value="Unassembled WGS sequence"/>
</dbReference>
<dbReference type="InterPro" id="IPR029068">
    <property type="entry name" value="Glyas_Bleomycin-R_OHBP_Dase"/>
</dbReference>
<evidence type="ECO:0000313" key="2">
    <source>
        <dbReference type="EMBL" id="RRS02351.1"/>
    </source>
</evidence>
<organism evidence="2 3">
    <name type="scientific">Aquabacterium soli</name>
    <dbReference type="NCBI Taxonomy" id="2493092"/>
    <lineage>
        <taxon>Bacteria</taxon>
        <taxon>Pseudomonadati</taxon>
        <taxon>Pseudomonadota</taxon>
        <taxon>Betaproteobacteria</taxon>
        <taxon>Burkholderiales</taxon>
        <taxon>Aquabacterium</taxon>
    </lineage>
</organism>
<dbReference type="Pfam" id="PF00903">
    <property type="entry name" value="Glyoxalase"/>
    <property type="match status" value="1"/>
</dbReference>